<dbReference type="Gene3D" id="1.20.1600.10">
    <property type="entry name" value="Outer membrane efflux proteins (OEP)"/>
    <property type="match status" value="1"/>
</dbReference>
<dbReference type="EMBL" id="SDHZ01000002">
    <property type="protein sequence ID" value="RXK83766.1"/>
    <property type="molecule type" value="Genomic_DNA"/>
</dbReference>
<sequence length="444" mass="50053">MFVQAQEQQPVIGLPHLLERVVQFAPSLSADSASINIRQQQLHTTSFNWLPALRLSYQTDIGTNNNLPGGYFGYGMVPTNSRVREAGNSSSILTSIGAAAFEWELYNFGAYDAQRKVAESDVVTEEAKLVQSRYQLQAFTIDQYLQLMRLQDLRFIQEQNISRNGEIRRSVMALAKSGIKAGVDTSIASAELSKARLVQIDINNQIRQIQLQLAALSGMTPESIVADTGIEQHFINYLPEQLNDTISLRHPLLDYYHSLYNNSLYKEALVKKNYNPRIMFNAAAWGRGSSVSASDEFRALAKGWGLERANYLVGLGITYNLFDVKRKQLQLSTQKASTTYALKKLKEQQVVLQLSTDQANRELVTARERLSEIPNQLTAATAAYRQKLSLYKNGLTDIIELNMALNLLYRAEQDYTVAKYNYCKAIFQKAITENQVDQLIDPLK</sequence>
<dbReference type="PANTHER" id="PTHR30203">
    <property type="entry name" value="OUTER MEMBRANE CATION EFFLUX PROTEIN"/>
    <property type="match status" value="1"/>
</dbReference>
<organism evidence="2 3">
    <name type="scientific">Filimonas effusa</name>
    <dbReference type="NCBI Taxonomy" id="2508721"/>
    <lineage>
        <taxon>Bacteria</taxon>
        <taxon>Pseudomonadati</taxon>
        <taxon>Bacteroidota</taxon>
        <taxon>Chitinophagia</taxon>
        <taxon>Chitinophagales</taxon>
        <taxon>Chitinophagaceae</taxon>
        <taxon>Filimonas</taxon>
    </lineage>
</organism>
<dbReference type="GO" id="GO:0015562">
    <property type="term" value="F:efflux transmembrane transporter activity"/>
    <property type="evidence" value="ECO:0007669"/>
    <property type="project" value="InterPro"/>
</dbReference>
<dbReference type="OrthoDB" id="654853at2"/>
<comment type="similarity">
    <text evidence="1">Belongs to the outer membrane factor (OMF) (TC 1.B.17) family.</text>
</comment>
<dbReference type="Proteomes" id="UP000290545">
    <property type="component" value="Unassembled WGS sequence"/>
</dbReference>
<accession>A0A4Q1D6V8</accession>
<keyword evidence="3" id="KW-1185">Reference proteome</keyword>
<dbReference type="AlphaFoldDB" id="A0A4Q1D6V8"/>
<dbReference type="SUPFAM" id="SSF56954">
    <property type="entry name" value="Outer membrane efflux proteins (OEP)"/>
    <property type="match status" value="1"/>
</dbReference>
<evidence type="ECO:0000313" key="2">
    <source>
        <dbReference type="EMBL" id="RXK83766.1"/>
    </source>
</evidence>
<comment type="caution">
    <text evidence="2">The sequence shown here is derived from an EMBL/GenBank/DDBJ whole genome shotgun (WGS) entry which is preliminary data.</text>
</comment>
<dbReference type="Pfam" id="PF02321">
    <property type="entry name" value="OEP"/>
    <property type="match status" value="2"/>
</dbReference>
<proteinExistence type="inferred from homology"/>
<dbReference type="InterPro" id="IPR010131">
    <property type="entry name" value="MdtP/NodT-like"/>
</dbReference>
<protein>
    <submittedName>
        <fullName evidence="2">TolC family protein</fullName>
    </submittedName>
</protein>
<reference evidence="2 3" key="1">
    <citation type="submission" date="2019-01" db="EMBL/GenBank/DDBJ databases">
        <title>Filimonas sp. strain TTM-71.</title>
        <authorList>
            <person name="Chen W.-M."/>
        </authorList>
    </citation>
    <scope>NUCLEOTIDE SEQUENCE [LARGE SCALE GENOMIC DNA]</scope>
    <source>
        <strain evidence="2 3">TTM-71</strain>
    </source>
</reference>
<gene>
    <name evidence="2" type="ORF">ESB13_16975</name>
</gene>
<dbReference type="InterPro" id="IPR003423">
    <property type="entry name" value="OMP_efflux"/>
</dbReference>
<dbReference type="PANTHER" id="PTHR30203:SF29">
    <property type="entry name" value="PROTEIN CYAE"/>
    <property type="match status" value="1"/>
</dbReference>
<name>A0A4Q1D6V8_9BACT</name>
<evidence type="ECO:0000313" key="3">
    <source>
        <dbReference type="Proteomes" id="UP000290545"/>
    </source>
</evidence>
<evidence type="ECO:0000256" key="1">
    <source>
        <dbReference type="ARBA" id="ARBA00007613"/>
    </source>
</evidence>
<dbReference type="RefSeq" id="WP_129004818.1">
    <property type="nucleotide sequence ID" value="NZ_SDHZ01000002.1"/>
</dbReference>